<evidence type="ECO:0000313" key="2">
    <source>
        <dbReference type="Proteomes" id="UP000637267"/>
    </source>
</evidence>
<accession>A0ABQ2PAA6</accession>
<keyword evidence="2" id="KW-1185">Reference proteome</keyword>
<comment type="caution">
    <text evidence="1">The sequence shown here is derived from an EMBL/GenBank/DDBJ whole genome shotgun (WGS) entry which is preliminary data.</text>
</comment>
<dbReference type="Proteomes" id="UP000637267">
    <property type="component" value="Unassembled WGS sequence"/>
</dbReference>
<dbReference type="EMBL" id="BMLX01000003">
    <property type="protein sequence ID" value="GGP22048.1"/>
    <property type="molecule type" value="Genomic_DNA"/>
</dbReference>
<gene>
    <name evidence="1" type="ORF">GCM10010970_23160</name>
</gene>
<sequence>MSSDLDLLLKYVSGYQSGIYTKSEAVGSILKLLSTPNFAELWPHIPDWAQSSIWDFLKECNADTVLHDISTYSSGVIDVNLISLKHWLSQMR</sequence>
<evidence type="ECO:0000313" key="1">
    <source>
        <dbReference type="EMBL" id="GGP22048.1"/>
    </source>
</evidence>
<protein>
    <submittedName>
        <fullName evidence="1">Uncharacterized protein</fullName>
    </submittedName>
</protein>
<name>A0ABQ2PAA6_9NEIS</name>
<reference evidence="2" key="1">
    <citation type="journal article" date="2019" name="Int. J. Syst. Evol. Microbiol.">
        <title>The Global Catalogue of Microorganisms (GCM) 10K type strain sequencing project: providing services to taxonomists for standard genome sequencing and annotation.</title>
        <authorList>
            <consortium name="The Broad Institute Genomics Platform"/>
            <consortium name="The Broad Institute Genome Sequencing Center for Infectious Disease"/>
            <person name="Wu L."/>
            <person name="Ma J."/>
        </authorList>
    </citation>
    <scope>NUCLEOTIDE SEQUENCE [LARGE SCALE GENOMIC DNA]</scope>
    <source>
        <strain evidence="2">CGMCC 1.8859</strain>
    </source>
</reference>
<proteinExistence type="predicted"/>
<organism evidence="1 2">
    <name type="scientific">Silvimonas iriomotensis</name>
    <dbReference type="NCBI Taxonomy" id="449662"/>
    <lineage>
        <taxon>Bacteria</taxon>
        <taxon>Pseudomonadati</taxon>
        <taxon>Pseudomonadota</taxon>
        <taxon>Betaproteobacteria</taxon>
        <taxon>Neisseriales</taxon>
        <taxon>Chitinibacteraceae</taxon>
        <taxon>Silvimonas</taxon>
    </lineage>
</organism>